<evidence type="ECO:0000313" key="2">
    <source>
        <dbReference type="EMBL" id="MDF3833077.1"/>
    </source>
</evidence>
<evidence type="ECO:0000313" key="3">
    <source>
        <dbReference type="Proteomes" id="UP001216674"/>
    </source>
</evidence>
<keyword evidence="1" id="KW-0472">Membrane</keyword>
<feature type="transmembrane region" description="Helical" evidence="1">
    <location>
        <begin position="37"/>
        <end position="55"/>
    </location>
</feature>
<feature type="transmembrane region" description="Helical" evidence="1">
    <location>
        <begin position="61"/>
        <end position="79"/>
    </location>
</feature>
<protein>
    <submittedName>
        <fullName evidence="2">Uncharacterized protein</fullName>
    </submittedName>
</protein>
<keyword evidence="1" id="KW-1133">Transmembrane helix</keyword>
<reference evidence="2 3" key="1">
    <citation type="submission" date="2023-03" db="EMBL/GenBank/DDBJ databases">
        <title>Draft assemblies of triclosan tolerant bacteria isolated from returned activated sludge.</title>
        <authorList>
            <person name="Van Hamelsveld S."/>
        </authorList>
    </citation>
    <scope>NUCLEOTIDE SEQUENCE [LARGE SCALE GENOMIC DNA]</scope>
    <source>
        <strain evidence="2 3">GW210010_S58</strain>
    </source>
</reference>
<dbReference type="EMBL" id="JARJLM010000158">
    <property type="protein sequence ID" value="MDF3833077.1"/>
    <property type="molecule type" value="Genomic_DNA"/>
</dbReference>
<sequence length="211" mass="24297">MDDFAERAKASRQARQARFDRRRERAEAWIERCQRRWLPLLLLVLPLLGSGLVLYLPARRFSIEAGIALAIVSVVYFLLWRRYARRMVDALLGRPLKRRTMLFHRLASKLEHSLDRSNRRRLAALQGCHRIHIAPAGLTLEPPGRKAISLAWGQIAQLRENGEFYQISTRVQKRIGVGYLIARQSPEMDPEAYQAGLQSLVQRVLEGRAHG</sequence>
<keyword evidence="1" id="KW-0812">Transmembrane</keyword>
<comment type="caution">
    <text evidence="2">The sequence shown here is derived from an EMBL/GenBank/DDBJ whole genome shotgun (WGS) entry which is preliminary data.</text>
</comment>
<name>A0ABT6AKD7_9BURK</name>
<evidence type="ECO:0000256" key="1">
    <source>
        <dbReference type="SAM" id="Phobius"/>
    </source>
</evidence>
<dbReference type="RefSeq" id="WP_276264516.1">
    <property type="nucleotide sequence ID" value="NZ_JARJLM010000158.1"/>
</dbReference>
<gene>
    <name evidence="2" type="ORF">P3W85_08960</name>
</gene>
<keyword evidence="3" id="KW-1185">Reference proteome</keyword>
<accession>A0ABT6AKD7</accession>
<dbReference type="Proteomes" id="UP001216674">
    <property type="component" value="Unassembled WGS sequence"/>
</dbReference>
<organism evidence="2 3">
    <name type="scientific">Cupriavidus basilensis</name>
    <dbReference type="NCBI Taxonomy" id="68895"/>
    <lineage>
        <taxon>Bacteria</taxon>
        <taxon>Pseudomonadati</taxon>
        <taxon>Pseudomonadota</taxon>
        <taxon>Betaproteobacteria</taxon>
        <taxon>Burkholderiales</taxon>
        <taxon>Burkholderiaceae</taxon>
        <taxon>Cupriavidus</taxon>
    </lineage>
</organism>
<proteinExistence type="predicted"/>